<sequence length="508" mass="55498">MPLDSTPPIIEMQGISKRFGPIRALEDASLTIRRGTIHGLVGANGAGKSTIIKVLAGILRNDSGTIRIDGQEVSRLNPAMVERLGIHFIHQDRLLVPTATISEAIFLRHEPRIGPFLNLRLMRRRAAELLKQYFDLELPADTLVQDLTTAQQKIVQITRALAQEAKVLVLDEPTAALVKREVDSLFRVLRRLRDDGIAVIFISHYMQEIEEICDEVTVMRNGTDVGVVEPRSTGIDRIVAMMINRDMGEMYPARQVRPGDPLLEVRNLSLEGHFRNVSLTVRAGEVVGITGLLGSGVKELVQCLFGLERPDSGRIVIEGQEVALGSPVQAVGRSIAMLPEDRRAHGVALDLSIADNIALASLGRYARGGLVSRSKEAEIVNALIRDLSIKTPNRHNLVRNLSGGNQQKVAIAKWLSCQSRIYVLDEPTVAVDVGAKVEIYTLLNRLAAEGAAILLMSSELEELVGMCDRTLVVYRGELIDEFTRSEADTDSLLAAASGAARASAKETA</sequence>
<dbReference type="InterPro" id="IPR027417">
    <property type="entry name" value="P-loop_NTPase"/>
</dbReference>
<evidence type="ECO:0000256" key="5">
    <source>
        <dbReference type="ARBA" id="ARBA00022840"/>
    </source>
</evidence>
<evidence type="ECO:0000256" key="2">
    <source>
        <dbReference type="ARBA" id="ARBA00022597"/>
    </source>
</evidence>
<dbReference type="EMBL" id="BMYI01000007">
    <property type="protein sequence ID" value="GHC25017.1"/>
    <property type="molecule type" value="Genomic_DNA"/>
</dbReference>
<keyword evidence="5 7" id="KW-0067">ATP-binding</keyword>
<dbReference type="CDD" id="cd03216">
    <property type="entry name" value="ABC_Carb_Monos_I"/>
    <property type="match status" value="1"/>
</dbReference>
<dbReference type="Gene3D" id="3.40.50.300">
    <property type="entry name" value="P-loop containing nucleotide triphosphate hydrolases"/>
    <property type="match status" value="2"/>
</dbReference>
<keyword evidence="2" id="KW-0762">Sugar transport</keyword>
<keyword evidence="4" id="KW-0547">Nucleotide-binding</keyword>
<keyword evidence="8" id="KW-1185">Reference proteome</keyword>
<evidence type="ECO:0000313" key="7">
    <source>
        <dbReference type="EMBL" id="GHC25017.1"/>
    </source>
</evidence>
<feature type="domain" description="ABC transporter" evidence="6">
    <location>
        <begin position="10"/>
        <end position="246"/>
    </location>
</feature>
<dbReference type="PANTHER" id="PTHR43790">
    <property type="entry name" value="CARBOHYDRATE TRANSPORT ATP-BINDING PROTEIN MG119-RELATED"/>
    <property type="match status" value="1"/>
</dbReference>
<dbReference type="GO" id="GO:0005524">
    <property type="term" value="F:ATP binding"/>
    <property type="evidence" value="ECO:0007669"/>
    <property type="project" value="UniProtKB-KW"/>
</dbReference>
<dbReference type="PROSITE" id="PS50893">
    <property type="entry name" value="ABC_TRANSPORTER_2"/>
    <property type="match status" value="2"/>
</dbReference>
<reference evidence="8" key="1">
    <citation type="journal article" date="2019" name="Int. J. Syst. Evol. Microbiol.">
        <title>The Global Catalogue of Microorganisms (GCM) 10K type strain sequencing project: providing services to taxonomists for standard genome sequencing and annotation.</title>
        <authorList>
            <consortium name="The Broad Institute Genomics Platform"/>
            <consortium name="The Broad Institute Genome Sequencing Center for Infectious Disease"/>
            <person name="Wu L."/>
            <person name="Ma J."/>
        </authorList>
    </citation>
    <scope>NUCLEOTIDE SEQUENCE [LARGE SCALE GENOMIC DNA]</scope>
    <source>
        <strain evidence="8">KCTC 23298</strain>
    </source>
</reference>
<gene>
    <name evidence="7" type="primary">rbsA</name>
    <name evidence="7" type="ORF">GCM10007291_25830</name>
</gene>
<evidence type="ECO:0000259" key="6">
    <source>
        <dbReference type="PROSITE" id="PS50893"/>
    </source>
</evidence>
<evidence type="ECO:0000256" key="3">
    <source>
        <dbReference type="ARBA" id="ARBA00022737"/>
    </source>
</evidence>
<dbReference type="SUPFAM" id="SSF52540">
    <property type="entry name" value="P-loop containing nucleoside triphosphate hydrolases"/>
    <property type="match status" value="2"/>
</dbReference>
<name>A0ABQ3FHY1_9RHOB</name>
<feature type="domain" description="ABC transporter" evidence="6">
    <location>
        <begin position="256"/>
        <end position="500"/>
    </location>
</feature>
<proteinExistence type="predicted"/>
<dbReference type="PROSITE" id="PS00211">
    <property type="entry name" value="ABC_TRANSPORTER_1"/>
    <property type="match status" value="1"/>
</dbReference>
<organism evidence="7 8">
    <name type="scientific">Gemmobacter nanjingensis</name>
    <dbReference type="NCBI Taxonomy" id="488454"/>
    <lineage>
        <taxon>Bacteria</taxon>
        <taxon>Pseudomonadati</taxon>
        <taxon>Pseudomonadota</taxon>
        <taxon>Alphaproteobacteria</taxon>
        <taxon>Rhodobacterales</taxon>
        <taxon>Paracoccaceae</taxon>
        <taxon>Gemmobacter</taxon>
    </lineage>
</organism>
<dbReference type="SMART" id="SM00382">
    <property type="entry name" value="AAA"/>
    <property type="match status" value="2"/>
</dbReference>
<comment type="caution">
    <text evidence="7">The sequence shown here is derived from an EMBL/GenBank/DDBJ whole genome shotgun (WGS) entry which is preliminary data.</text>
</comment>
<protein>
    <submittedName>
        <fullName evidence="7">Ribose import ATP-binding protein RbsA</fullName>
    </submittedName>
</protein>
<dbReference type="Proteomes" id="UP000658305">
    <property type="component" value="Unassembled WGS sequence"/>
</dbReference>
<keyword evidence="3" id="KW-0677">Repeat</keyword>
<dbReference type="InterPro" id="IPR003439">
    <property type="entry name" value="ABC_transporter-like_ATP-bd"/>
</dbReference>
<evidence type="ECO:0000313" key="8">
    <source>
        <dbReference type="Proteomes" id="UP000658305"/>
    </source>
</evidence>
<dbReference type="Pfam" id="PF00005">
    <property type="entry name" value="ABC_tran"/>
    <property type="match status" value="2"/>
</dbReference>
<dbReference type="InterPro" id="IPR017871">
    <property type="entry name" value="ABC_transporter-like_CS"/>
</dbReference>
<evidence type="ECO:0000256" key="4">
    <source>
        <dbReference type="ARBA" id="ARBA00022741"/>
    </source>
</evidence>
<accession>A0ABQ3FHY1</accession>
<evidence type="ECO:0000256" key="1">
    <source>
        <dbReference type="ARBA" id="ARBA00022448"/>
    </source>
</evidence>
<dbReference type="InterPro" id="IPR003593">
    <property type="entry name" value="AAA+_ATPase"/>
</dbReference>
<dbReference type="CDD" id="cd03215">
    <property type="entry name" value="ABC_Carb_Monos_II"/>
    <property type="match status" value="1"/>
</dbReference>
<dbReference type="PANTHER" id="PTHR43790:SF9">
    <property type="entry name" value="GALACTOFURANOSE TRANSPORTER ATP-BINDING PROTEIN YTFR"/>
    <property type="match status" value="1"/>
</dbReference>
<keyword evidence="1" id="KW-0813">Transport</keyword>
<dbReference type="InterPro" id="IPR050107">
    <property type="entry name" value="ABC_carbohydrate_import_ATPase"/>
</dbReference>
<dbReference type="RefSeq" id="WP_229825479.1">
    <property type="nucleotide sequence ID" value="NZ_BMYI01000007.1"/>
</dbReference>